<dbReference type="eggNOG" id="ENOG50331H6">
    <property type="taxonomic scope" value="Bacteria"/>
</dbReference>
<dbReference type="HOGENOM" id="CLU_574715_0_0_10"/>
<dbReference type="RefSeq" id="WP_015807375.1">
    <property type="nucleotide sequence ID" value="NC_013061.1"/>
</dbReference>
<organism evidence="3 4">
    <name type="scientific">Pedobacter heparinus (strain ATCC 13125 / DSM 2366 / CIP 104194 / JCM 7457 / NBRC 12017 / NCIMB 9290 / NRRL B-14731 / HIM 762-3)</name>
    <dbReference type="NCBI Taxonomy" id="485917"/>
    <lineage>
        <taxon>Bacteria</taxon>
        <taxon>Pseudomonadati</taxon>
        <taxon>Bacteroidota</taxon>
        <taxon>Sphingobacteriia</taxon>
        <taxon>Sphingobacteriales</taxon>
        <taxon>Sphingobacteriaceae</taxon>
        <taxon>Pedobacter</taxon>
    </lineage>
</organism>
<reference evidence="3 4" key="1">
    <citation type="journal article" date="2009" name="Stand. Genomic Sci.">
        <title>Complete genome sequence of Pedobacter heparinus type strain (HIM 762-3).</title>
        <authorList>
            <person name="Han C."/>
            <person name="Spring S."/>
            <person name="Lapidus A."/>
            <person name="Del Rio T.G."/>
            <person name="Tice H."/>
            <person name="Copeland A."/>
            <person name="Cheng J.F."/>
            <person name="Lucas S."/>
            <person name="Chen F."/>
            <person name="Nolan M."/>
            <person name="Bruce D."/>
            <person name="Goodwin L."/>
            <person name="Pitluck S."/>
            <person name="Ivanova N."/>
            <person name="Mavromatis K."/>
            <person name="Mikhailova N."/>
            <person name="Pati A."/>
            <person name="Chen A."/>
            <person name="Palaniappan K."/>
            <person name="Land M."/>
            <person name="Hauser L."/>
            <person name="Chang Y.J."/>
            <person name="Jeffries C.C."/>
            <person name="Saunders E."/>
            <person name="Chertkov O."/>
            <person name="Brettin T."/>
            <person name="Goker M."/>
            <person name="Rohde M."/>
            <person name="Bristow J."/>
            <person name="Eisen J.A."/>
            <person name="Markowitz V."/>
            <person name="Hugenholtz P."/>
            <person name="Kyrpides N.C."/>
            <person name="Klenk H.P."/>
            <person name="Detter J.C."/>
        </authorList>
    </citation>
    <scope>NUCLEOTIDE SEQUENCE [LARGE SCALE GENOMIC DNA]</scope>
    <source>
        <strain evidence="4">ATCC 13125 / DSM 2366 / CIP 104194 / JCM 7457 / NBRC 12017 / NCIMB 9290 / NRRL B-14731 / HIM 762-3</strain>
    </source>
</reference>
<dbReference type="Proteomes" id="UP000000852">
    <property type="component" value="Chromosome"/>
</dbReference>
<dbReference type="AlphaFoldDB" id="C6XTX4"/>
<dbReference type="Pfam" id="PF18990">
    <property type="entry name" value="DUF5723"/>
    <property type="match status" value="1"/>
</dbReference>
<keyword evidence="1" id="KW-0732">Signal</keyword>
<proteinExistence type="predicted"/>
<dbReference type="KEGG" id="phe:Phep_1547"/>
<evidence type="ECO:0000259" key="2">
    <source>
        <dbReference type="Pfam" id="PF18990"/>
    </source>
</evidence>
<name>C6XTX4_PEDHD</name>
<dbReference type="EMBL" id="CP001681">
    <property type="protein sequence ID" value="ACU03760.1"/>
    <property type="molecule type" value="Genomic_DNA"/>
</dbReference>
<feature type="chain" id="PRO_5002971758" description="DUF5723 domain-containing protein" evidence="1">
    <location>
        <begin position="21"/>
        <end position="475"/>
    </location>
</feature>
<evidence type="ECO:0000256" key="1">
    <source>
        <dbReference type="SAM" id="SignalP"/>
    </source>
</evidence>
<feature type="signal peptide" evidence="1">
    <location>
        <begin position="1"/>
        <end position="20"/>
    </location>
</feature>
<accession>C6XTX4</accession>
<feature type="domain" description="DUF5723" evidence="2">
    <location>
        <begin position="91"/>
        <end position="401"/>
    </location>
</feature>
<dbReference type="STRING" id="485917.Phep_1547"/>
<evidence type="ECO:0000313" key="4">
    <source>
        <dbReference type="Proteomes" id="UP000000852"/>
    </source>
</evidence>
<sequence>MLKKYILLCLFFCLPFFLKAQQYGLFNTKTLFDGFENPAQKTFVLDSSRKFASNFFLPYFGLSGANKGNSDLIRRAINEGKYNAANLPLRTGAINTVHENTNIYLLTFRIFQSYKWQKEMGFSWQLRSDGHVDYTNETLAILDSYQRFDTNPYDDVFNNDGYAQSYHQFSMTYRENYNKRLAFGVKLSLLSGITYNKLNISDSYFLLDPANDLINVRVKGSYRASFVKTNELSTHTLVPTFRNPGMAFSFGTSYNAKSGVFLMANIKDLGFIKWRKSAYINKINAAVNIQNLSQKSSNQIRNEIADIATDESDSTSFFSPTNAKIDFMLSKAFTLSTPDFTYTPSLIVSKNLFFKGGDAAFVNKFKYRDLAISAIPSYNFNNLFFMGLQGLYQTPNFEIFLGSDNLFKTVTQINGAVNRDATIGNGYNGASFYMGLGFKFGNTVEHPQNSSTMPGIGDEKPGFFKRLFSVFSKKK</sequence>
<gene>
    <name evidence="3" type="ordered locus">Phep_1547</name>
</gene>
<evidence type="ECO:0000313" key="3">
    <source>
        <dbReference type="EMBL" id="ACU03760.1"/>
    </source>
</evidence>
<protein>
    <recommendedName>
        <fullName evidence="2">DUF5723 domain-containing protein</fullName>
    </recommendedName>
</protein>
<keyword evidence="4" id="KW-1185">Reference proteome</keyword>
<dbReference type="InterPro" id="IPR043781">
    <property type="entry name" value="DUF5723"/>
</dbReference>
<dbReference type="OrthoDB" id="783295at2"/>